<comment type="caution">
    <text evidence="3">The sequence shown here is derived from an EMBL/GenBank/DDBJ whole genome shotgun (WGS) entry which is preliminary data.</text>
</comment>
<protein>
    <recommendedName>
        <fullName evidence="2">Zn(2)-C6 fungal-type domain-containing protein</fullName>
    </recommendedName>
</protein>
<feature type="compositionally biased region" description="Polar residues" evidence="1">
    <location>
        <begin position="424"/>
        <end position="438"/>
    </location>
</feature>
<keyword evidence="4" id="KW-1185">Reference proteome</keyword>
<dbReference type="InterPro" id="IPR001138">
    <property type="entry name" value="Zn2Cys6_DnaBD"/>
</dbReference>
<dbReference type="GO" id="GO:0008270">
    <property type="term" value="F:zinc ion binding"/>
    <property type="evidence" value="ECO:0007669"/>
    <property type="project" value="InterPro"/>
</dbReference>
<evidence type="ECO:0000256" key="1">
    <source>
        <dbReference type="SAM" id="MobiDB-lite"/>
    </source>
</evidence>
<feature type="region of interest" description="Disordered" evidence="1">
    <location>
        <begin position="35"/>
        <end position="57"/>
    </location>
</feature>
<dbReference type="CDD" id="cd00067">
    <property type="entry name" value="GAL4"/>
    <property type="match status" value="1"/>
</dbReference>
<proteinExistence type="predicted"/>
<dbReference type="GO" id="GO:0000981">
    <property type="term" value="F:DNA-binding transcription factor activity, RNA polymerase II-specific"/>
    <property type="evidence" value="ECO:0007669"/>
    <property type="project" value="InterPro"/>
</dbReference>
<dbReference type="Gene3D" id="4.10.240.10">
    <property type="entry name" value="Zn(2)-C6 fungal-type DNA-binding domain"/>
    <property type="match status" value="1"/>
</dbReference>
<organism evidence="3 4">
    <name type="scientific">Paramarasmius palmivorus</name>
    <dbReference type="NCBI Taxonomy" id="297713"/>
    <lineage>
        <taxon>Eukaryota</taxon>
        <taxon>Fungi</taxon>
        <taxon>Dikarya</taxon>
        <taxon>Basidiomycota</taxon>
        <taxon>Agaricomycotina</taxon>
        <taxon>Agaricomycetes</taxon>
        <taxon>Agaricomycetidae</taxon>
        <taxon>Agaricales</taxon>
        <taxon>Marasmiineae</taxon>
        <taxon>Marasmiaceae</taxon>
        <taxon>Paramarasmius</taxon>
    </lineage>
</organism>
<dbReference type="AlphaFoldDB" id="A0AAW0B4C5"/>
<gene>
    <name evidence="3" type="ORF">VNI00_017788</name>
</gene>
<dbReference type="Gene3D" id="1.10.510.10">
    <property type="entry name" value="Transferase(Phosphotransferase) domain 1"/>
    <property type="match status" value="1"/>
</dbReference>
<dbReference type="InterPro" id="IPR011009">
    <property type="entry name" value="Kinase-like_dom_sf"/>
</dbReference>
<dbReference type="InterPro" id="IPR036864">
    <property type="entry name" value="Zn2-C6_fun-type_DNA-bd_sf"/>
</dbReference>
<dbReference type="SUPFAM" id="SSF56112">
    <property type="entry name" value="Protein kinase-like (PK-like)"/>
    <property type="match status" value="1"/>
</dbReference>
<accession>A0AAW0B4C5</accession>
<dbReference type="Pfam" id="PF00172">
    <property type="entry name" value="Zn_clus"/>
    <property type="match status" value="1"/>
</dbReference>
<dbReference type="PROSITE" id="PS50048">
    <property type="entry name" value="ZN2_CY6_FUNGAL_2"/>
    <property type="match status" value="1"/>
</dbReference>
<evidence type="ECO:0000259" key="2">
    <source>
        <dbReference type="PROSITE" id="PS50048"/>
    </source>
</evidence>
<dbReference type="SMART" id="SM00066">
    <property type="entry name" value="GAL4"/>
    <property type="match status" value="1"/>
</dbReference>
<sequence>MFNSGKHFQIHGHAIHHVDGISININLNNTPQTTVRCVHDPQTDDGFNPDSDTDVDGLEAEDMHWHSGSSTSNISTSNARERDQRHRYLDAGHTHRVAHQHHHRNTQTKVPPSIYPKNPHSHSNLKIPGPPPPRHSTDPILAAILRDLQTGRLTGDVIGHIHGVGLWCVITGRLPFHDLSNDGAVITAIIRGKHPLAPLFVHKAPYDAIWSLITYCWNPPDSRPQACNIVESLAELLQAAGTTIIIAEEWDSQLFVEMQNSVDRHCTSEQVVEFLSAAELKCVPKELGPPPTSSRLQAPRGPNHIPSTSSFTNYFGINPTSSRGIENARRDAGIRVTEAKMTTGAPKAKGAVRAKSACYTCRIRRKKCDEKPDEQGRCETCVRLRLQCLGFGAKRPDWFRKSDIVSDIRDKIKTFLASQEDHSGSSSQTSQNPTQGTSPELAILMLADEGCSSSASEED</sequence>
<dbReference type="PROSITE" id="PS00463">
    <property type="entry name" value="ZN2_CY6_FUNGAL_1"/>
    <property type="match status" value="1"/>
</dbReference>
<feature type="domain" description="Zn(2)-C6 fungal-type" evidence="2">
    <location>
        <begin position="357"/>
        <end position="388"/>
    </location>
</feature>
<evidence type="ECO:0000313" key="4">
    <source>
        <dbReference type="Proteomes" id="UP001383192"/>
    </source>
</evidence>
<dbReference type="SUPFAM" id="SSF57701">
    <property type="entry name" value="Zn2/Cys6 DNA-binding domain"/>
    <property type="match status" value="1"/>
</dbReference>
<dbReference type="EMBL" id="JAYKXP010000190">
    <property type="protein sequence ID" value="KAK7020220.1"/>
    <property type="molecule type" value="Genomic_DNA"/>
</dbReference>
<name>A0AAW0B4C5_9AGAR</name>
<evidence type="ECO:0000313" key="3">
    <source>
        <dbReference type="EMBL" id="KAK7020220.1"/>
    </source>
</evidence>
<reference evidence="3 4" key="1">
    <citation type="submission" date="2024-01" db="EMBL/GenBank/DDBJ databases">
        <title>A draft genome for a cacao thread blight-causing isolate of Paramarasmius palmivorus.</title>
        <authorList>
            <person name="Baruah I.K."/>
            <person name="Bukari Y."/>
            <person name="Amoako-Attah I."/>
            <person name="Meinhardt L.W."/>
            <person name="Bailey B.A."/>
            <person name="Cohen S.P."/>
        </authorList>
    </citation>
    <scope>NUCLEOTIDE SEQUENCE [LARGE SCALE GENOMIC DNA]</scope>
    <source>
        <strain evidence="3 4">GH-12</strain>
    </source>
</reference>
<dbReference type="Proteomes" id="UP001383192">
    <property type="component" value="Unassembled WGS sequence"/>
</dbReference>
<feature type="region of interest" description="Disordered" evidence="1">
    <location>
        <begin position="417"/>
        <end position="439"/>
    </location>
</feature>